<comment type="caution">
    <text evidence="1">The sequence shown here is derived from an EMBL/GenBank/DDBJ whole genome shotgun (WGS) entry which is preliminary data.</text>
</comment>
<evidence type="ECO:0000313" key="2">
    <source>
        <dbReference type="Proteomes" id="UP001163321"/>
    </source>
</evidence>
<sequence>MLRTFGSTTKATTGFSYPGARSLEQLVKLELLEKEQTPEIRTIWNKFHADKDDAIATALNAIQFHALVERATKAPYFIFPVYRQDGFFNMLCQFQQSCFLITYLEAFKENPSAAPPCVAVSLYDNLIATKDLALVRADVIHMLDKKESQLLLHQLLTSYQRDELYDLVDKFNNKPNQFDFELYRRLLKDITESTETNDDSD</sequence>
<name>A0ACC0WE28_9STRA</name>
<reference evidence="1 2" key="1">
    <citation type="journal article" date="2022" name="bioRxiv">
        <title>The genome of the oomycete Peronosclerospora sorghi, a cosmopolitan pathogen of maize and sorghum, is inflated with dispersed pseudogenes.</title>
        <authorList>
            <person name="Fletcher K."/>
            <person name="Martin F."/>
            <person name="Isakeit T."/>
            <person name="Cavanaugh K."/>
            <person name="Magill C."/>
            <person name="Michelmore R."/>
        </authorList>
    </citation>
    <scope>NUCLEOTIDE SEQUENCE [LARGE SCALE GENOMIC DNA]</scope>
    <source>
        <strain evidence="1">P6</strain>
    </source>
</reference>
<dbReference type="Proteomes" id="UP001163321">
    <property type="component" value="Chromosome 2"/>
</dbReference>
<accession>A0ACC0WE28</accession>
<dbReference type="EMBL" id="CM047581">
    <property type="protein sequence ID" value="KAI9916556.1"/>
    <property type="molecule type" value="Genomic_DNA"/>
</dbReference>
<proteinExistence type="predicted"/>
<keyword evidence="2" id="KW-1185">Reference proteome</keyword>
<organism evidence="1 2">
    <name type="scientific">Peronosclerospora sorghi</name>
    <dbReference type="NCBI Taxonomy" id="230839"/>
    <lineage>
        <taxon>Eukaryota</taxon>
        <taxon>Sar</taxon>
        <taxon>Stramenopiles</taxon>
        <taxon>Oomycota</taxon>
        <taxon>Peronosporomycetes</taxon>
        <taxon>Peronosporales</taxon>
        <taxon>Peronosporaceae</taxon>
        <taxon>Peronosclerospora</taxon>
    </lineage>
</organism>
<gene>
    <name evidence="1" type="ORF">PsorP6_017027</name>
</gene>
<evidence type="ECO:0000313" key="1">
    <source>
        <dbReference type="EMBL" id="KAI9916556.1"/>
    </source>
</evidence>
<protein>
    <submittedName>
        <fullName evidence="1">Uncharacterized protein</fullName>
    </submittedName>
</protein>